<dbReference type="Proteomes" id="UP000001932">
    <property type="component" value="Chromosome"/>
</dbReference>
<organism evidence="1 2">
    <name type="scientific">Sodalis glossinidius (strain morsitans)</name>
    <dbReference type="NCBI Taxonomy" id="343509"/>
    <lineage>
        <taxon>Bacteria</taxon>
        <taxon>Pseudomonadati</taxon>
        <taxon>Pseudomonadota</taxon>
        <taxon>Gammaproteobacteria</taxon>
        <taxon>Enterobacterales</taxon>
        <taxon>Bruguierivoracaceae</taxon>
        <taxon>Sodalis</taxon>
    </lineage>
</organism>
<dbReference type="OrthoDB" id="7064770at2"/>
<name>Q2NQE5_SODGM</name>
<accession>Q2NQE5</accession>
<proteinExistence type="predicted"/>
<dbReference type="KEGG" id="sgl:SG2355"/>
<dbReference type="Gene3D" id="2.40.10.270">
    <property type="entry name" value="Bacteriophage SPP1 head-tail adaptor protein"/>
    <property type="match status" value="1"/>
</dbReference>
<dbReference type="Pfam" id="PF05521">
    <property type="entry name" value="Phage_HCP"/>
    <property type="match status" value="1"/>
</dbReference>
<sequence length="134" mass="15511">MKLHHTEIITTYRYPDCGEMNHRITVRRRTDVPGTGAGLEPTFTETFKAWAKIAQVSATAYQNSMQINHTITHRITLDYRRGRTITTDHEVVFGDTVFKVKRIIDINHTQRFWVLECEALGSTSSENYLYALAY</sequence>
<protein>
    <submittedName>
        <fullName evidence="1">Hypothetical phage protein</fullName>
    </submittedName>
</protein>
<evidence type="ECO:0000313" key="2">
    <source>
        <dbReference type="Proteomes" id="UP000001932"/>
    </source>
</evidence>
<keyword evidence="2" id="KW-1185">Reference proteome</keyword>
<dbReference type="HOGENOM" id="CLU_155143_0_0_6"/>
<reference evidence="1 2" key="1">
    <citation type="journal article" date="2006" name="Genome Res.">
        <title>Massive genome erosion and functional adaptations provide insights into the symbiotic lifestyle of Sodalis glossinidius in the tsetse host.</title>
        <authorList>
            <person name="Toh H."/>
            <person name="Weiss B.L."/>
            <person name="Perkin S.A.H."/>
            <person name="Yamashita A."/>
            <person name="Oshima K."/>
            <person name="Hattori M."/>
            <person name="Aksoy S."/>
        </authorList>
    </citation>
    <scope>NUCLEOTIDE SEQUENCE [LARGE SCALE GENOMIC DNA]</scope>
    <source>
        <strain evidence="2">morsitans</strain>
    </source>
</reference>
<dbReference type="eggNOG" id="COG5614">
    <property type="taxonomic scope" value="Bacteria"/>
</dbReference>
<dbReference type="BioCyc" id="SGLO343509:SGP1_RS21410-MONOMER"/>
<evidence type="ECO:0000313" key="1">
    <source>
        <dbReference type="EMBL" id="BAE75630.1"/>
    </source>
</evidence>
<dbReference type="EMBL" id="AP008232">
    <property type="protein sequence ID" value="BAE75630.1"/>
    <property type="molecule type" value="Genomic_DNA"/>
</dbReference>
<dbReference type="InterPro" id="IPR038666">
    <property type="entry name" value="SSP1_head-tail_sf"/>
</dbReference>
<dbReference type="NCBIfam" id="TIGR01563">
    <property type="entry name" value="gp16_SPP1"/>
    <property type="match status" value="1"/>
</dbReference>
<dbReference type="STRING" id="343509.SG2355"/>
<dbReference type="AlphaFoldDB" id="Q2NQE5"/>
<dbReference type="RefSeq" id="WP_011412161.1">
    <property type="nucleotide sequence ID" value="NC_007712.1"/>
</dbReference>
<dbReference type="InterPro" id="IPR008767">
    <property type="entry name" value="Phage_SPP1_head-tail_adaptor"/>
</dbReference>
<gene>
    <name evidence="1" type="ordered locus">SG2355</name>
</gene>